<evidence type="ECO:0000256" key="1">
    <source>
        <dbReference type="SAM" id="Phobius"/>
    </source>
</evidence>
<dbReference type="EMBL" id="VBOU01000091">
    <property type="protein sequence ID" value="TMQ53047.1"/>
    <property type="molecule type" value="Genomic_DNA"/>
</dbReference>
<gene>
    <name evidence="2" type="ORF">E6K74_10725</name>
    <name evidence="3" type="ORF">E6K77_09270</name>
</gene>
<feature type="transmembrane region" description="Helical" evidence="1">
    <location>
        <begin position="27"/>
        <end position="49"/>
    </location>
</feature>
<dbReference type="Proteomes" id="UP000319829">
    <property type="component" value="Unassembled WGS sequence"/>
</dbReference>
<protein>
    <submittedName>
        <fullName evidence="3">Uncharacterized protein</fullName>
    </submittedName>
</protein>
<reference evidence="4 5" key="1">
    <citation type="journal article" date="2019" name="Nat. Microbiol.">
        <title>Mediterranean grassland soil C-N compound turnover is dependent on rainfall and depth, and is mediated by genomically divergent microorganisms.</title>
        <authorList>
            <person name="Diamond S."/>
            <person name="Andeer P.F."/>
            <person name="Li Z."/>
            <person name="Crits-Christoph A."/>
            <person name="Burstein D."/>
            <person name="Anantharaman K."/>
            <person name="Lane K.R."/>
            <person name="Thomas B.C."/>
            <person name="Pan C."/>
            <person name="Northen T.R."/>
            <person name="Banfield J.F."/>
        </authorList>
    </citation>
    <scope>NUCLEOTIDE SEQUENCE [LARGE SCALE GENOMIC DNA]</scope>
    <source>
        <strain evidence="2">WS_4</strain>
        <strain evidence="3">WS_7</strain>
    </source>
</reference>
<proteinExistence type="predicted"/>
<evidence type="ECO:0000313" key="4">
    <source>
        <dbReference type="Proteomes" id="UP000317366"/>
    </source>
</evidence>
<accession>A0A538TDP9</accession>
<name>A0A538TDP9_UNCEI</name>
<evidence type="ECO:0000313" key="5">
    <source>
        <dbReference type="Proteomes" id="UP000319829"/>
    </source>
</evidence>
<evidence type="ECO:0000313" key="3">
    <source>
        <dbReference type="EMBL" id="TMQ61772.1"/>
    </source>
</evidence>
<keyword evidence="1" id="KW-0472">Membrane</keyword>
<sequence>MGNLTRAGIARATSRTSFALWPGTGNVLVFMLAMIAAIAVLGSAVGYSLGRPERGSGISSRQARASADGALAAQATEIDRASVGETRVASFLGLEFGMSEEAIIAQKQDLGTSWGNLTVAHTLAASDRQGMTVAQVLQLHDRGMGWGQVAAALRFELNDAVRAVNAERRVARGLMKPDGKAAPIGGDGF</sequence>
<comment type="caution">
    <text evidence="3">The sequence shown here is derived from an EMBL/GenBank/DDBJ whole genome shotgun (WGS) entry which is preliminary data.</text>
</comment>
<dbReference type="Proteomes" id="UP000317366">
    <property type="component" value="Unassembled WGS sequence"/>
</dbReference>
<keyword evidence="1" id="KW-0812">Transmembrane</keyword>
<dbReference type="AlphaFoldDB" id="A0A538TDP9"/>
<keyword evidence="1" id="KW-1133">Transmembrane helix</keyword>
<organism evidence="3 4">
    <name type="scientific">Eiseniibacteriota bacterium</name>
    <dbReference type="NCBI Taxonomy" id="2212470"/>
    <lineage>
        <taxon>Bacteria</taxon>
        <taxon>Candidatus Eiseniibacteriota</taxon>
    </lineage>
</organism>
<dbReference type="EMBL" id="VBOX01000090">
    <property type="protein sequence ID" value="TMQ61772.1"/>
    <property type="molecule type" value="Genomic_DNA"/>
</dbReference>
<evidence type="ECO:0000313" key="2">
    <source>
        <dbReference type="EMBL" id="TMQ53047.1"/>
    </source>
</evidence>